<dbReference type="Proteomes" id="UP000887581">
    <property type="component" value="Unplaced"/>
</dbReference>
<evidence type="ECO:0000256" key="4">
    <source>
        <dbReference type="ARBA" id="ARBA00022729"/>
    </source>
</evidence>
<dbReference type="InterPro" id="IPR013517">
    <property type="entry name" value="FG-GAP"/>
</dbReference>
<keyword evidence="5 8" id="KW-1133">Transmembrane helix</keyword>
<dbReference type="Pfam" id="PF23122">
    <property type="entry name" value="C2_ITFG1"/>
    <property type="match status" value="1"/>
</dbReference>
<evidence type="ECO:0000259" key="9">
    <source>
        <dbReference type="Pfam" id="PF23122"/>
    </source>
</evidence>
<name>A0A915PL04_9BILA</name>
<reference evidence="11" key="1">
    <citation type="submission" date="2022-11" db="UniProtKB">
        <authorList>
            <consortium name="WormBaseParasite"/>
        </authorList>
    </citation>
    <scope>IDENTIFICATION</scope>
</reference>
<evidence type="ECO:0000256" key="8">
    <source>
        <dbReference type="SAM" id="Phobius"/>
    </source>
</evidence>
<dbReference type="InterPro" id="IPR028994">
    <property type="entry name" value="Integrin_alpha_N"/>
</dbReference>
<feature type="transmembrane region" description="Helical" evidence="8">
    <location>
        <begin position="606"/>
        <end position="625"/>
    </location>
</feature>
<keyword evidence="6 8" id="KW-0472">Membrane</keyword>
<comment type="similarity">
    <text evidence="2">Belongs to the TIP family.</text>
</comment>
<dbReference type="Gene3D" id="2.130.10.130">
    <property type="entry name" value="Integrin alpha, N-terminal"/>
    <property type="match status" value="1"/>
</dbReference>
<dbReference type="Pfam" id="PF13517">
    <property type="entry name" value="FG-GAP_3"/>
    <property type="match status" value="1"/>
</dbReference>
<keyword evidence="4" id="KW-0732">Signal</keyword>
<dbReference type="WBParaSite" id="sdigi.contig122.g4776.t1">
    <property type="protein sequence ID" value="sdigi.contig122.g4776.t1"/>
    <property type="gene ID" value="sdigi.contig122.g4776"/>
</dbReference>
<keyword evidence="7" id="KW-0325">Glycoprotein</keyword>
<keyword evidence="3 8" id="KW-0812">Transmembrane</keyword>
<evidence type="ECO:0000256" key="3">
    <source>
        <dbReference type="ARBA" id="ARBA00022692"/>
    </source>
</evidence>
<evidence type="ECO:0000256" key="6">
    <source>
        <dbReference type="ARBA" id="ARBA00023136"/>
    </source>
</evidence>
<evidence type="ECO:0000256" key="5">
    <source>
        <dbReference type="ARBA" id="ARBA00022989"/>
    </source>
</evidence>
<dbReference type="PANTHER" id="PTHR13412:SF0">
    <property type="entry name" value="T-CELL IMMUNOMODULATORY PROTEIN"/>
    <property type="match status" value="1"/>
</dbReference>
<keyword evidence="10" id="KW-1185">Reference proteome</keyword>
<feature type="domain" description="T-cell immunomodulatory protein TIP C2" evidence="9">
    <location>
        <begin position="483"/>
        <end position="595"/>
    </location>
</feature>
<evidence type="ECO:0000256" key="7">
    <source>
        <dbReference type="ARBA" id="ARBA00023180"/>
    </source>
</evidence>
<dbReference type="AlphaFoldDB" id="A0A915PL04"/>
<dbReference type="PANTHER" id="PTHR13412">
    <property type="entry name" value="T-CELL IMMUNOMODULATORY PROTEIN HOMOLOG"/>
    <property type="match status" value="1"/>
</dbReference>
<dbReference type="InterPro" id="IPR057089">
    <property type="entry name" value="C2_TIP"/>
</dbReference>
<protein>
    <submittedName>
        <fullName evidence="11">T-cell immunomodulatory protein</fullName>
    </submittedName>
</protein>
<comment type="subcellular location">
    <subcellularLocation>
        <location evidence="1">Membrane</location>
        <topology evidence="1">Single-pass type I membrane protein</topology>
    </subcellularLocation>
</comment>
<sequence>MSWLSLKRYPWSIIQVILCIIIHALCVSGKLKGRICGYGDMDRDLYTDIIVQDHDLLKTYFQNENGEFSESGQYINLSSSNSVSCAVGDFNGDSVPDILVSRKNPSGEKGYESIVYIFSYDTYKPVPLNAVLLDELAIMDINGDGISDVIGFLNSSSLFCQLGSAKENFSSCEKFLNVSDFIPYERFLHSFVDIDGDLSAEIIFGTKIDNRLKMQALKRRSNVSDFIPYERFLHSFVDIDGDLSAEIIFGTKIDNRLKMQALKRRSNELWELDDTLIADLPADSCPTNYFGAVLFADFDADGVVDIGLPCCADATCRKVVVINMWNHRIGTWQDFHITGLEGSDLVSKKDEGNVVFRVGDFSLDGYPDLIALVREKTQNPMILENVPCTDCISNASRRFELRTSPRLIQPADVSLGQIQLASFFDLKEDGTLDVLLEYKDADQSMAIDFIRCEDKGDTTFLKVQVFSSSCDQFCGSAKTKIGTGIAWHGACIRFSMSDSWGYDQVGSQCQMSQTTHRALHTPFALFGLGRSPNFVDYGEFVLQNINLFLHIGSPRVPVGLYQGNQHYYLKQIVPNSRLIVVPPKDDGVHWQSRLYLTPSQLIKQSLMVLVSVCMILLLVVVFLHYRERRADKHERQAQSHRFHFDAM</sequence>
<dbReference type="GO" id="GO:0005886">
    <property type="term" value="C:plasma membrane"/>
    <property type="evidence" value="ECO:0007669"/>
    <property type="project" value="TreeGrafter"/>
</dbReference>
<dbReference type="InterPro" id="IPR024881">
    <property type="entry name" value="Tip"/>
</dbReference>
<evidence type="ECO:0000313" key="11">
    <source>
        <dbReference type="WBParaSite" id="sdigi.contig122.g4776.t1"/>
    </source>
</evidence>
<accession>A0A915PL04</accession>
<organism evidence="10 11">
    <name type="scientific">Setaria digitata</name>
    <dbReference type="NCBI Taxonomy" id="48799"/>
    <lineage>
        <taxon>Eukaryota</taxon>
        <taxon>Metazoa</taxon>
        <taxon>Ecdysozoa</taxon>
        <taxon>Nematoda</taxon>
        <taxon>Chromadorea</taxon>
        <taxon>Rhabditida</taxon>
        <taxon>Spirurina</taxon>
        <taxon>Spiruromorpha</taxon>
        <taxon>Filarioidea</taxon>
        <taxon>Setariidae</taxon>
        <taxon>Setaria</taxon>
    </lineage>
</organism>
<dbReference type="SUPFAM" id="SSF69318">
    <property type="entry name" value="Integrin alpha N-terminal domain"/>
    <property type="match status" value="1"/>
</dbReference>
<proteinExistence type="inferred from homology"/>
<evidence type="ECO:0000256" key="2">
    <source>
        <dbReference type="ARBA" id="ARBA00006496"/>
    </source>
</evidence>
<evidence type="ECO:0000313" key="10">
    <source>
        <dbReference type="Proteomes" id="UP000887581"/>
    </source>
</evidence>
<evidence type="ECO:0000256" key="1">
    <source>
        <dbReference type="ARBA" id="ARBA00004479"/>
    </source>
</evidence>